<dbReference type="RefSeq" id="WP_115840938.1">
    <property type="nucleotide sequence ID" value="NZ_CP183976.1"/>
</dbReference>
<feature type="signal peptide" evidence="2">
    <location>
        <begin position="1"/>
        <end position="24"/>
    </location>
</feature>
<dbReference type="PANTHER" id="PTHR33361:SF2">
    <property type="entry name" value="DUF885 DOMAIN-CONTAINING PROTEIN"/>
    <property type="match status" value="1"/>
</dbReference>
<protein>
    <submittedName>
        <fullName evidence="3">DUF885 domain-containing protein</fullName>
    </submittedName>
</protein>
<dbReference type="Pfam" id="PF05960">
    <property type="entry name" value="DUF885"/>
    <property type="match status" value="1"/>
</dbReference>
<accession>A0A3D8VK02</accession>
<evidence type="ECO:0000256" key="1">
    <source>
        <dbReference type="SAM" id="MobiDB-lite"/>
    </source>
</evidence>
<feature type="chain" id="PRO_5017681019" evidence="2">
    <location>
        <begin position="25"/>
        <end position="587"/>
    </location>
</feature>
<sequence>MRSAVGWSGAIVLGVAITTSPASAAGSGSEPKQVMAIADEMVALSLEYDPTPAYYEVLPLKRHDYLPRNSAADNARFDAREDALWSRLQKLDRAKIDKDPAARLAYAQLREMLETNRALRVCHAEQWNVNHMFGWHTAFTDLADRQPVATADERMQALTRWRTLPAYVDNEIANLRAGIKAGYTAPKPVVVRVIKQLDGMVDLEARKSPYFAPGEKSKDAAFAKEFESVVSQQVQPALRRYRDFLVSEYQGAARETIALSALPDGAQCYQAMLRSYTTLDRTPKAVYDLGQRTVATNLATVQALGKTMFDSTDLATIVKRVDEAKDNRFASADEQLQFSRGLLESAREKSSAYFATMPVQPAVVEPLKPEQRNTGVSSHYEPDPDDRKPGVYRINLDHPEADRRGAAEITLVHETWPGHHLQLALARGVGKRHPLSALAFNSAYVEGWARYSEALSEEAGIYTTPYAQISRRLWPARGMVVDPGIHMFGWTREQAAQFMAESGRFSPETSAEMVDRIAAMPGQLTAYDSGGLEIVALRREAEAALGDRFDLKQFHQRVLGDGVVPLAFLRERVQAWIAEEQAAVAAR</sequence>
<dbReference type="EMBL" id="QTJR01000001">
    <property type="protein sequence ID" value="RDY69720.1"/>
    <property type="molecule type" value="Genomic_DNA"/>
</dbReference>
<dbReference type="PANTHER" id="PTHR33361">
    <property type="entry name" value="GLR0591 PROTEIN"/>
    <property type="match status" value="1"/>
</dbReference>
<organism evidence="3 4">
    <name type="scientific">Lysobacter soli</name>
    <dbReference type="NCBI Taxonomy" id="453783"/>
    <lineage>
        <taxon>Bacteria</taxon>
        <taxon>Pseudomonadati</taxon>
        <taxon>Pseudomonadota</taxon>
        <taxon>Gammaproteobacteria</taxon>
        <taxon>Lysobacterales</taxon>
        <taxon>Lysobacteraceae</taxon>
        <taxon>Lysobacter</taxon>
    </lineage>
</organism>
<evidence type="ECO:0000313" key="3">
    <source>
        <dbReference type="EMBL" id="RDY69720.1"/>
    </source>
</evidence>
<proteinExistence type="predicted"/>
<dbReference type="InterPro" id="IPR010281">
    <property type="entry name" value="DUF885"/>
</dbReference>
<reference evidence="3 4" key="1">
    <citation type="submission" date="2018-08" db="EMBL/GenBank/DDBJ databases">
        <title>Lysobacter soli KCTC 22011, whole genome shotgun sequence.</title>
        <authorList>
            <person name="Zhang X."/>
            <person name="Feng G."/>
            <person name="Zhu H."/>
        </authorList>
    </citation>
    <scope>NUCLEOTIDE SEQUENCE [LARGE SCALE GENOMIC DNA]</scope>
    <source>
        <strain evidence="3 4">KCTC 22011</strain>
    </source>
</reference>
<gene>
    <name evidence="3" type="ORF">DX912_02985</name>
</gene>
<name>A0A3D8VK02_9GAMM</name>
<keyword evidence="2" id="KW-0732">Signal</keyword>
<keyword evidence="4" id="KW-1185">Reference proteome</keyword>
<comment type="caution">
    <text evidence="3">The sequence shown here is derived from an EMBL/GenBank/DDBJ whole genome shotgun (WGS) entry which is preliminary data.</text>
</comment>
<feature type="compositionally biased region" description="Basic and acidic residues" evidence="1">
    <location>
        <begin position="380"/>
        <end position="389"/>
    </location>
</feature>
<evidence type="ECO:0000313" key="4">
    <source>
        <dbReference type="Proteomes" id="UP000256829"/>
    </source>
</evidence>
<dbReference type="AlphaFoldDB" id="A0A3D8VK02"/>
<dbReference type="Proteomes" id="UP000256829">
    <property type="component" value="Unassembled WGS sequence"/>
</dbReference>
<feature type="region of interest" description="Disordered" evidence="1">
    <location>
        <begin position="364"/>
        <end position="389"/>
    </location>
</feature>
<evidence type="ECO:0000256" key="2">
    <source>
        <dbReference type="SAM" id="SignalP"/>
    </source>
</evidence>